<dbReference type="Proteomes" id="UP000249522">
    <property type="component" value="Unassembled WGS sequence"/>
</dbReference>
<sequence length="156" mass="17415">MRLGSILPSHGDYMALMSTGIGSIENSDSKMEQFVEIPEGVRSITFDYNMISEEPMEWVDSEYDDRFRVTITGEGQEPVTLHEQTVSEAQWRAVPDVNLDGGDNTAYMTGWMRVSADVSSFAGAGAVRIQLEVLDEGDIEYDTVVLLDDVKHRELC</sequence>
<dbReference type="AlphaFoldDB" id="A0A2W1LQU3"/>
<comment type="caution">
    <text evidence="1">The sequence shown here is derived from an EMBL/GenBank/DDBJ whole genome shotgun (WGS) entry which is preliminary data.</text>
</comment>
<dbReference type="InterPro" id="IPR049804">
    <property type="entry name" value="Choice_anch_L"/>
</dbReference>
<dbReference type="NCBIfam" id="NF038133">
    <property type="entry name" value="choice_anch_L"/>
    <property type="match status" value="1"/>
</dbReference>
<keyword evidence="2" id="KW-1185">Reference proteome</keyword>
<name>A0A2W1LQU3_9BACL</name>
<accession>A0A2W1LQU3</accession>
<proteinExistence type="predicted"/>
<gene>
    <name evidence="1" type="ORF">DNH61_03845</name>
</gene>
<dbReference type="EMBL" id="QKRB01000030">
    <property type="protein sequence ID" value="PZD97215.1"/>
    <property type="molecule type" value="Genomic_DNA"/>
</dbReference>
<evidence type="ECO:0000313" key="1">
    <source>
        <dbReference type="EMBL" id="PZD97215.1"/>
    </source>
</evidence>
<reference evidence="1 2" key="1">
    <citation type="submission" date="2018-06" db="EMBL/GenBank/DDBJ databases">
        <title>Paenibacillus imtechensis sp. nov.</title>
        <authorList>
            <person name="Pinnaka A.K."/>
            <person name="Singh H."/>
            <person name="Kaur M."/>
        </authorList>
    </citation>
    <scope>NUCLEOTIDE SEQUENCE [LARGE SCALE GENOMIC DNA]</scope>
    <source>
        <strain evidence="1 2">SMB1</strain>
    </source>
</reference>
<dbReference type="OrthoDB" id="185675at2"/>
<dbReference type="RefSeq" id="WP_111145357.1">
    <property type="nucleotide sequence ID" value="NZ_QKRB01000030.1"/>
</dbReference>
<protein>
    <submittedName>
        <fullName evidence="1">Uncharacterized protein</fullName>
    </submittedName>
</protein>
<organism evidence="1 2">
    <name type="scientific">Paenibacillus sambharensis</name>
    <dbReference type="NCBI Taxonomy" id="1803190"/>
    <lineage>
        <taxon>Bacteria</taxon>
        <taxon>Bacillati</taxon>
        <taxon>Bacillota</taxon>
        <taxon>Bacilli</taxon>
        <taxon>Bacillales</taxon>
        <taxon>Paenibacillaceae</taxon>
        <taxon>Paenibacillus</taxon>
    </lineage>
</organism>
<evidence type="ECO:0000313" key="2">
    <source>
        <dbReference type="Proteomes" id="UP000249522"/>
    </source>
</evidence>